<reference evidence="2 3" key="2">
    <citation type="journal article" date="2018" name="Nature">
        <title>Mutant phenotypes for thousands of bacterial genes of unknown function.</title>
        <authorList>
            <person name="Price M.N."/>
            <person name="Wetmore K.M."/>
            <person name="Waters R.J."/>
            <person name="Callaghan M."/>
            <person name="Ray J."/>
            <person name="Liu H."/>
            <person name="Kuehl J.V."/>
            <person name="Melnyk R.A."/>
            <person name="Lamson J.S."/>
            <person name="Suh Y."/>
            <person name="Carlson H.K."/>
            <person name="Esquivel Z."/>
            <person name="Sadeeshkumar H."/>
            <person name="Chakraborty R."/>
            <person name="Zane G.M."/>
            <person name="Rubin B.E."/>
            <person name="Wall J.D."/>
            <person name="Visel A."/>
            <person name="Bristow J."/>
            <person name="Blow M.J."/>
            <person name="Arkin A.P."/>
            <person name="Deutschbauer A.M."/>
        </authorList>
    </citation>
    <scope>NUCLEOTIDE SEQUENCE [LARGE SCALE GENOMIC DNA]</scope>
    <source>
        <strain evidence="2 3">FW300-N2E3</strain>
    </source>
</reference>
<gene>
    <name evidence="2" type="ORF">AO353_09750</name>
</gene>
<dbReference type="Proteomes" id="UP000066487">
    <property type="component" value="Chromosome"/>
</dbReference>
<dbReference type="Pfam" id="PF07791">
    <property type="entry name" value="Imm11"/>
    <property type="match status" value="1"/>
</dbReference>
<sequence length="203" mass="22586">MILSWKTPTYYSEQLIGSYDTESGSYETTGSNFDYLSLLAGKPYPLNMDKPKVYFPCKKKKLLAYDCLWLLGGVPLVTERLAGFLTHQSAQDIQLIQPAVVIADGEELNEAFFIVNAINTVNAIDQGQSVAERDDDGSTIYFTKTRFLDNAAGMRGIAREPESGDLLISQELADAMIEKKFRNNKGLGFCNANRAFVPYKNQA</sequence>
<protein>
    <recommendedName>
        <fullName evidence="1">Immunity MXAN-0049 protein domain-containing protein</fullName>
    </recommendedName>
</protein>
<dbReference type="InterPro" id="IPR012433">
    <property type="entry name" value="Imm11"/>
</dbReference>
<evidence type="ECO:0000313" key="3">
    <source>
        <dbReference type="Proteomes" id="UP000066487"/>
    </source>
</evidence>
<feature type="domain" description="Immunity MXAN-0049 protein" evidence="1">
    <location>
        <begin position="44"/>
        <end position="183"/>
    </location>
</feature>
<evidence type="ECO:0000259" key="1">
    <source>
        <dbReference type="Pfam" id="PF07791"/>
    </source>
</evidence>
<reference evidence="3" key="1">
    <citation type="submission" date="2015-09" db="EMBL/GenBank/DDBJ databases">
        <title>Whole genome sequence of Pseudomonas fluorescens FW300-N2E3.</title>
        <authorList>
            <person name="Ray J."/>
            <person name="Melnyk R."/>
            <person name="Deutschbauer A."/>
        </authorList>
    </citation>
    <scope>NUCLEOTIDE SEQUENCE [LARGE SCALE GENOMIC DNA]</scope>
    <source>
        <strain evidence="3">FW300-N2E3</strain>
    </source>
</reference>
<dbReference type="AlphaFoldDB" id="A0A0N9VST6"/>
<organism evidence="2 3">
    <name type="scientific">Pseudomonas fluorescens</name>
    <dbReference type="NCBI Taxonomy" id="294"/>
    <lineage>
        <taxon>Bacteria</taxon>
        <taxon>Pseudomonadati</taxon>
        <taxon>Pseudomonadota</taxon>
        <taxon>Gammaproteobacteria</taxon>
        <taxon>Pseudomonadales</taxon>
        <taxon>Pseudomonadaceae</taxon>
        <taxon>Pseudomonas</taxon>
    </lineage>
</organism>
<proteinExistence type="predicted"/>
<name>A0A0N9VST6_PSEFL</name>
<dbReference type="RefSeq" id="WP_054594737.1">
    <property type="nucleotide sequence ID" value="NZ_CP012830.1"/>
</dbReference>
<dbReference type="OrthoDB" id="6913211at2"/>
<dbReference type="EMBL" id="CP012830">
    <property type="protein sequence ID" value="ALI01337.1"/>
    <property type="molecule type" value="Genomic_DNA"/>
</dbReference>
<accession>A0A0N9VST6</accession>
<evidence type="ECO:0000313" key="2">
    <source>
        <dbReference type="EMBL" id="ALI01337.1"/>
    </source>
</evidence>